<proteinExistence type="inferred from homology"/>
<feature type="repeat" description="TPR" evidence="6">
    <location>
        <begin position="365"/>
        <end position="398"/>
    </location>
</feature>
<evidence type="ECO:0000259" key="8">
    <source>
        <dbReference type="PROSITE" id="PS50943"/>
    </source>
</evidence>
<dbReference type="AlphaFoldDB" id="A0AA45WRV1"/>
<dbReference type="Pfam" id="PF13424">
    <property type="entry name" value="TPR_12"/>
    <property type="match status" value="3"/>
</dbReference>
<reference evidence="9" key="1">
    <citation type="submission" date="2017-05" db="EMBL/GenBank/DDBJ databases">
        <authorList>
            <person name="Varghese N."/>
            <person name="Submissions S."/>
        </authorList>
    </citation>
    <scope>NUCLEOTIDE SEQUENCE</scope>
    <source>
        <strain evidence="9">DSM 45262</strain>
    </source>
</reference>
<feature type="repeat" description="TPR" evidence="6">
    <location>
        <begin position="284"/>
        <end position="317"/>
    </location>
</feature>
<dbReference type="PROSITE" id="PS50943">
    <property type="entry name" value="HTH_CROC1"/>
    <property type="match status" value="1"/>
</dbReference>
<dbReference type="SMART" id="SM00028">
    <property type="entry name" value="TPR"/>
    <property type="match status" value="6"/>
</dbReference>
<dbReference type="GO" id="GO:0003677">
    <property type="term" value="F:DNA binding"/>
    <property type="evidence" value="ECO:0007669"/>
    <property type="project" value="InterPro"/>
</dbReference>
<keyword evidence="10" id="KW-1185">Reference proteome</keyword>
<comment type="similarity">
    <text evidence="5">Belongs to the Rap family.</text>
</comment>
<evidence type="ECO:0000256" key="5">
    <source>
        <dbReference type="ARBA" id="ARBA00038253"/>
    </source>
</evidence>
<evidence type="ECO:0000256" key="3">
    <source>
        <dbReference type="ARBA" id="ARBA00022737"/>
    </source>
</evidence>
<dbReference type="InterPro" id="IPR001387">
    <property type="entry name" value="Cro/C1-type_HTH"/>
</dbReference>
<sequence length="465" mass="54806">MWYLDDRKQLGKILRERRIKLGLKQKDLVDNLLTSATISNIELGKKKVGIQKISYYCQKLNWKLEKIPQYLEETKKKELDYISKLKLSLKSIESDIFCVSPDFAIKRLKELDLPNDPYIQATVEYLKGKCFYKKGRWDKSKEHYNECIRLFDEHKELSKSNLKSACFYGLARVYYRKNNLEQALKLLQKGLTVFKEEGERNYYKHYLLISEAIYLSKLGFTNAAMKALERMWNYLSEMDTETQLTMYSLQAILHNELKNHDEAISCINKAIDMAQRSKHFDHCFELWTTLGVSYKNLGDFDSAKTCFNTAYRFKNKLRDKYLLPAYNYTELGKLYKQINNLELAEKYLISAVKLSKKVNNGLKQLEAQFALGECFFQQNKITEAIQQFDEAGKIAERHFTNKEKNIMLKLAQCYEKRDTVKYNKYLSRFYELSIKSQNGGELTMHQSYSQNPHAEKEFQPEPPDD</sequence>
<dbReference type="RefSeq" id="WP_102991197.1">
    <property type="nucleotide sequence ID" value="NZ_FXTU01000009.1"/>
</dbReference>
<evidence type="ECO:0000256" key="6">
    <source>
        <dbReference type="PROSITE-ProRule" id="PRU00339"/>
    </source>
</evidence>
<keyword evidence="3" id="KW-0677">Repeat</keyword>
<feature type="repeat" description="TPR" evidence="6">
    <location>
        <begin position="164"/>
        <end position="197"/>
    </location>
</feature>
<feature type="repeat" description="TPR" evidence="6">
    <location>
        <begin position="325"/>
        <end position="358"/>
    </location>
</feature>
<evidence type="ECO:0000313" key="10">
    <source>
        <dbReference type="Proteomes" id="UP001157946"/>
    </source>
</evidence>
<feature type="domain" description="HTH cro/C1-type" evidence="8">
    <location>
        <begin position="14"/>
        <end position="67"/>
    </location>
</feature>
<gene>
    <name evidence="9" type="ORF">SAMN06265361_10939</name>
</gene>
<dbReference type="InterPro" id="IPR051476">
    <property type="entry name" value="Bac_ResReg_Asp_Phosphatase"/>
</dbReference>
<comment type="caution">
    <text evidence="9">The sequence shown here is derived from an EMBL/GenBank/DDBJ whole genome shotgun (WGS) entry which is preliminary data.</text>
</comment>
<protein>
    <submittedName>
        <fullName evidence="9">Tetratricopeptide repeat-containing protein</fullName>
    </submittedName>
</protein>
<comment type="subcellular location">
    <subcellularLocation>
        <location evidence="1">Cytoplasm</location>
    </subcellularLocation>
</comment>
<dbReference type="GO" id="GO:0005737">
    <property type="term" value="C:cytoplasm"/>
    <property type="evidence" value="ECO:0007669"/>
    <property type="project" value="UniProtKB-SubCell"/>
</dbReference>
<dbReference type="EMBL" id="FXTU01000009">
    <property type="protein sequence ID" value="SMP32727.1"/>
    <property type="molecule type" value="Genomic_DNA"/>
</dbReference>
<dbReference type="Gene3D" id="1.25.40.10">
    <property type="entry name" value="Tetratricopeptide repeat domain"/>
    <property type="match status" value="2"/>
</dbReference>
<dbReference type="InterPro" id="IPR019734">
    <property type="entry name" value="TPR_rpt"/>
</dbReference>
<keyword evidence="4 6" id="KW-0802">TPR repeat</keyword>
<dbReference type="PANTHER" id="PTHR46630">
    <property type="entry name" value="TETRATRICOPEPTIDE REPEAT PROTEIN 29"/>
    <property type="match status" value="1"/>
</dbReference>
<dbReference type="Gene3D" id="1.10.260.40">
    <property type="entry name" value="lambda repressor-like DNA-binding domains"/>
    <property type="match status" value="1"/>
</dbReference>
<evidence type="ECO:0000256" key="4">
    <source>
        <dbReference type="ARBA" id="ARBA00022803"/>
    </source>
</evidence>
<evidence type="ECO:0000256" key="1">
    <source>
        <dbReference type="ARBA" id="ARBA00004496"/>
    </source>
</evidence>
<evidence type="ECO:0000256" key="2">
    <source>
        <dbReference type="ARBA" id="ARBA00022490"/>
    </source>
</evidence>
<organism evidence="9 10">
    <name type="scientific">Laceyella tengchongensis</name>
    <dbReference type="NCBI Taxonomy" id="574699"/>
    <lineage>
        <taxon>Bacteria</taxon>
        <taxon>Bacillati</taxon>
        <taxon>Bacillota</taxon>
        <taxon>Bacilli</taxon>
        <taxon>Bacillales</taxon>
        <taxon>Thermoactinomycetaceae</taxon>
        <taxon>Laceyella</taxon>
    </lineage>
</organism>
<name>A0AA45WRV1_9BACL</name>
<feature type="compositionally biased region" description="Polar residues" evidence="7">
    <location>
        <begin position="443"/>
        <end position="452"/>
    </location>
</feature>
<dbReference type="SUPFAM" id="SSF47413">
    <property type="entry name" value="lambda repressor-like DNA-binding domains"/>
    <property type="match status" value="1"/>
</dbReference>
<accession>A0AA45WRV1</accession>
<keyword evidence="2" id="KW-0963">Cytoplasm</keyword>
<dbReference type="PROSITE" id="PS50005">
    <property type="entry name" value="TPR"/>
    <property type="match status" value="4"/>
</dbReference>
<dbReference type="InterPro" id="IPR010982">
    <property type="entry name" value="Lambda_DNA-bd_dom_sf"/>
</dbReference>
<dbReference type="InterPro" id="IPR011990">
    <property type="entry name" value="TPR-like_helical_dom_sf"/>
</dbReference>
<feature type="region of interest" description="Disordered" evidence="7">
    <location>
        <begin position="443"/>
        <end position="465"/>
    </location>
</feature>
<dbReference type="PANTHER" id="PTHR46630:SF1">
    <property type="entry name" value="TETRATRICOPEPTIDE REPEAT PROTEIN 29"/>
    <property type="match status" value="1"/>
</dbReference>
<dbReference type="Proteomes" id="UP001157946">
    <property type="component" value="Unassembled WGS sequence"/>
</dbReference>
<dbReference type="SUPFAM" id="SSF48452">
    <property type="entry name" value="TPR-like"/>
    <property type="match status" value="2"/>
</dbReference>
<evidence type="ECO:0000313" key="9">
    <source>
        <dbReference type="EMBL" id="SMP32727.1"/>
    </source>
</evidence>
<dbReference type="CDD" id="cd00093">
    <property type="entry name" value="HTH_XRE"/>
    <property type="match status" value="1"/>
</dbReference>
<evidence type="ECO:0000256" key="7">
    <source>
        <dbReference type="SAM" id="MobiDB-lite"/>
    </source>
</evidence>